<dbReference type="VEuPathDB" id="MicrosporidiaDB:H312_00564"/>
<dbReference type="AlphaFoldDB" id="A0A059F571"/>
<dbReference type="PANTHER" id="PTHR45697">
    <property type="entry name" value="ADP-RIBOSYLATION FACTOR-LIKE PROTEIN 2-RELATED"/>
    <property type="match status" value="1"/>
</dbReference>
<evidence type="ECO:0000313" key="7">
    <source>
        <dbReference type="Proteomes" id="UP000030655"/>
    </source>
</evidence>
<evidence type="ECO:0000256" key="5">
    <source>
        <dbReference type="RuleBase" id="RU003925"/>
    </source>
</evidence>
<feature type="binding site" evidence="3">
    <location>
        <position position="67"/>
    </location>
    <ligand>
        <name>GTP</name>
        <dbReference type="ChEBI" id="CHEBI:37565"/>
    </ligand>
</feature>
<dbReference type="PRINTS" id="PR00328">
    <property type="entry name" value="SAR1GTPBP"/>
</dbReference>
<gene>
    <name evidence="6" type="ORF">H312_00564</name>
</gene>
<dbReference type="PROSITE" id="PS51417">
    <property type="entry name" value="ARF"/>
    <property type="match status" value="1"/>
</dbReference>
<keyword evidence="4" id="KW-0460">Magnesium</keyword>
<dbReference type="InterPro" id="IPR027417">
    <property type="entry name" value="P-loop_NTPase"/>
</dbReference>
<evidence type="ECO:0000256" key="2">
    <source>
        <dbReference type="ARBA" id="ARBA00023134"/>
    </source>
</evidence>
<dbReference type="Gene3D" id="3.40.50.300">
    <property type="entry name" value="P-loop containing nucleotide triphosphate hydrolases"/>
    <property type="match status" value="1"/>
</dbReference>
<dbReference type="Proteomes" id="UP000030655">
    <property type="component" value="Unassembled WGS sequence"/>
</dbReference>
<evidence type="ECO:0000256" key="1">
    <source>
        <dbReference type="ARBA" id="ARBA00022741"/>
    </source>
</evidence>
<dbReference type="Pfam" id="PF00025">
    <property type="entry name" value="Arf"/>
    <property type="match status" value="1"/>
</dbReference>
<accession>A0A059F571</accession>
<dbReference type="STRING" id="1288291.A0A059F571"/>
<dbReference type="GO" id="GO:0005525">
    <property type="term" value="F:GTP binding"/>
    <property type="evidence" value="ECO:0007669"/>
    <property type="project" value="UniProtKB-KW"/>
</dbReference>
<feature type="binding site" evidence="3">
    <location>
        <begin position="115"/>
        <end position="118"/>
    </location>
    <ligand>
        <name>GTP</name>
        <dbReference type="ChEBI" id="CHEBI:37565"/>
    </ligand>
</feature>
<evidence type="ECO:0000313" key="6">
    <source>
        <dbReference type="EMBL" id="KCZ82081.1"/>
    </source>
</evidence>
<proteinExistence type="inferred from homology"/>
<dbReference type="SMART" id="SM00177">
    <property type="entry name" value="ARF"/>
    <property type="match status" value="1"/>
</dbReference>
<feature type="binding site" evidence="3">
    <location>
        <begin position="22"/>
        <end position="29"/>
    </location>
    <ligand>
        <name>GTP</name>
        <dbReference type="ChEBI" id="CHEBI:37565"/>
    </ligand>
</feature>
<name>A0A059F571_9MICR</name>
<dbReference type="EMBL" id="KK365133">
    <property type="protein sequence ID" value="KCZ82081.1"/>
    <property type="molecule type" value="Genomic_DNA"/>
</dbReference>
<keyword evidence="7" id="KW-1185">Reference proteome</keyword>
<dbReference type="NCBIfam" id="TIGR00231">
    <property type="entry name" value="small_GTP"/>
    <property type="match status" value="1"/>
</dbReference>
<comment type="similarity">
    <text evidence="5">Belongs to the small GTPase superfamily. Arf family.</text>
</comment>
<protein>
    <recommendedName>
        <fullName evidence="8">Small GTP-binding protein domain</fullName>
    </recommendedName>
</protein>
<sequence length="157" mass="18353">MNFYSSLKNYNKQKSLRFLIIGLDNSGKTTIIKNLLKIEKEVMPTFGYKKYQIIKNNCEITILDIGGQESFRNYWLNYYNDIDGIIFVIDMSDPRDFVKYIKNIREKIPVLIYGNKKDLGDIELNINLENVKVFKVCGLKSSDLSEGFDWIINKCVQ</sequence>
<organism evidence="6 7">
    <name type="scientific">Anncaliia algerae PRA339</name>
    <dbReference type="NCBI Taxonomy" id="1288291"/>
    <lineage>
        <taxon>Eukaryota</taxon>
        <taxon>Fungi</taxon>
        <taxon>Fungi incertae sedis</taxon>
        <taxon>Microsporidia</taxon>
        <taxon>Tubulinosematoidea</taxon>
        <taxon>Tubulinosematidae</taxon>
        <taxon>Anncaliia</taxon>
    </lineage>
</organism>
<reference evidence="7" key="1">
    <citation type="submission" date="2013-02" db="EMBL/GenBank/DDBJ databases">
        <authorList>
            <consortium name="The Broad Institute Genome Sequencing Platform"/>
            <person name="Cuomo C."/>
            <person name="Becnel J."/>
            <person name="Sanscrainte N."/>
            <person name="Walker B."/>
            <person name="Young S.K."/>
            <person name="Zeng Q."/>
            <person name="Gargeya S."/>
            <person name="Fitzgerald M."/>
            <person name="Haas B."/>
            <person name="Abouelleil A."/>
            <person name="Alvarado L."/>
            <person name="Arachchi H.M."/>
            <person name="Berlin A.M."/>
            <person name="Chapman S.B."/>
            <person name="Dewar J."/>
            <person name="Goldberg J."/>
            <person name="Griggs A."/>
            <person name="Gujja S."/>
            <person name="Hansen M."/>
            <person name="Howarth C."/>
            <person name="Imamovic A."/>
            <person name="Larimer J."/>
            <person name="McCowan C."/>
            <person name="Murphy C."/>
            <person name="Neiman D."/>
            <person name="Pearson M."/>
            <person name="Priest M."/>
            <person name="Roberts A."/>
            <person name="Saif S."/>
            <person name="Shea T."/>
            <person name="Sisk P."/>
            <person name="Sykes S."/>
            <person name="Wortman J."/>
            <person name="Nusbaum C."/>
            <person name="Birren B."/>
        </authorList>
    </citation>
    <scope>NUCLEOTIDE SEQUENCE [LARGE SCALE GENOMIC DNA]</scope>
    <source>
        <strain evidence="7">PRA339</strain>
    </source>
</reference>
<dbReference type="InterPro" id="IPR044612">
    <property type="entry name" value="ARL2/3"/>
</dbReference>
<evidence type="ECO:0000256" key="3">
    <source>
        <dbReference type="PIRSR" id="PIRSR606689-1"/>
    </source>
</evidence>
<dbReference type="InterPro" id="IPR006689">
    <property type="entry name" value="Small_GTPase_ARF/SAR"/>
</dbReference>
<dbReference type="OrthoDB" id="2011769at2759"/>
<reference evidence="6 7" key="2">
    <citation type="submission" date="2014-03" db="EMBL/GenBank/DDBJ databases">
        <title>The Genome Sequence of Anncaliia algerae insect isolate PRA339.</title>
        <authorList>
            <consortium name="The Broad Institute Genome Sequencing Platform"/>
            <consortium name="The Broad Institute Genome Sequencing Center for Infectious Disease"/>
            <person name="Cuomo C."/>
            <person name="Becnel J."/>
            <person name="Sanscrainte N."/>
            <person name="Walker B."/>
            <person name="Young S.K."/>
            <person name="Zeng Q."/>
            <person name="Gargeya S."/>
            <person name="Fitzgerald M."/>
            <person name="Haas B."/>
            <person name="Abouelleil A."/>
            <person name="Alvarado L."/>
            <person name="Arachchi H.M."/>
            <person name="Berlin A.M."/>
            <person name="Chapman S.B."/>
            <person name="Dewar J."/>
            <person name="Goldberg J."/>
            <person name="Griggs A."/>
            <person name="Gujja S."/>
            <person name="Hansen M."/>
            <person name="Howarth C."/>
            <person name="Imamovic A."/>
            <person name="Larimer J."/>
            <person name="McCowan C."/>
            <person name="Murphy C."/>
            <person name="Neiman D."/>
            <person name="Pearson M."/>
            <person name="Priest M."/>
            <person name="Roberts A."/>
            <person name="Saif S."/>
            <person name="Shea T."/>
            <person name="Sisk P."/>
            <person name="Sykes S."/>
            <person name="Wortman J."/>
            <person name="Nusbaum C."/>
            <person name="Birren B."/>
        </authorList>
    </citation>
    <scope>NUCLEOTIDE SEQUENCE [LARGE SCALE GENOMIC DNA]</scope>
    <source>
        <strain evidence="6 7">PRA339</strain>
    </source>
</reference>
<feature type="binding site" evidence="4">
    <location>
        <position position="45"/>
    </location>
    <ligand>
        <name>Mg(2+)</name>
        <dbReference type="ChEBI" id="CHEBI:18420"/>
    </ligand>
</feature>
<dbReference type="SUPFAM" id="SSF52540">
    <property type="entry name" value="P-loop containing nucleoside triphosphate hydrolases"/>
    <property type="match status" value="1"/>
</dbReference>
<dbReference type="InterPro" id="IPR005225">
    <property type="entry name" value="Small_GTP-bd"/>
</dbReference>
<evidence type="ECO:0000256" key="4">
    <source>
        <dbReference type="PIRSR" id="PIRSR606689-2"/>
    </source>
</evidence>
<dbReference type="GO" id="GO:0046872">
    <property type="term" value="F:metal ion binding"/>
    <property type="evidence" value="ECO:0007669"/>
    <property type="project" value="UniProtKB-KW"/>
</dbReference>
<dbReference type="GO" id="GO:0003924">
    <property type="term" value="F:GTPase activity"/>
    <property type="evidence" value="ECO:0007669"/>
    <property type="project" value="InterPro"/>
</dbReference>
<keyword evidence="4" id="KW-0479">Metal-binding</keyword>
<feature type="binding site" evidence="4">
    <location>
        <position position="29"/>
    </location>
    <ligand>
        <name>Mg(2+)</name>
        <dbReference type="ChEBI" id="CHEBI:18420"/>
    </ligand>
</feature>
<keyword evidence="2 3" id="KW-0342">GTP-binding</keyword>
<dbReference type="HOGENOM" id="CLU_040729_12_4_1"/>
<keyword evidence="1 3" id="KW-0547">Nucleotide-binding</keyword>
<evidence type="ECO:0008006" key="8">
    <source>
        <dbReference type="Google" id="ProtNLM"/>
    </source>
</evidence>